<dbReference type="Proteomes" id="UP000315842">
    <property type="component" value="Unassembled WGS sequence"/>
</dbReference>
<evidence type="ECO:0000313" key="1">
    <source>
        <dbReference type="EMBL" id="GEA79681.1"/>
    </source>
</evidence>
<evidence type="ECO:0000313" key="2">
    <source>
        <dbReference type="Proteomes" id="UP000315842"/>
    </source>
</evidence>
<reference evidence="1 2" key="1">
    <citation type="submission" date="2019-06" db="EMBL/GenBank/DDBJ databases">
        <title>Whole genome shotgun sequence of Cellulomonas uda NBRC 3747.</title>
        <authorList>
            <person name="Hosoyama A."/>
            <person name="Uohara A."/>
            <person name="Ohji S."/>
            <person name="Ichikawa N."/>
        </authorList>
    </citation>
    <scope>NUCLEOTIDE SEQUENCE [LARGE SCALE GENOMIC DNA]</scope>
    <source>
        <strain evidence="1 2">NBRC 3747</strain>
    </source>
</reference>
<proteinExistence type="predicted"/>
<keyword evidence="2" id="KW-1185">Reference proteome</keyword>
<gene>
    <name evidence="1" type="ORF">CUD01_01250</name>
</gene>
<protein>
    <submittedName>
        <fullName evidence="1">Uncharacterized protein</fullName>
    </submittedName>
</protein>
<comment type="caution">
    <text evidence="1">The sequence shown here is derived from an EMBL/GenBank/DDBJ whole genome shotgun (WGS) entry which is preliminary data.</text>
</comment>
<sequence length="65" mass="6805">MCPAVELRRTTVLEEGMADSVRDAVGVVAAPAAVWSAVGRRLVVADAHPDSAKARTSIVASCRTR</sequence>
<accession>A0A4Y3K5A4</accession>
<dbReference type="EMBL" id="BJLP01000001">
    <property type="protein sequence ID" value="GEA79681.1"/>
    <property type="molecule type" value="Genomic_DNA"/>
</dbReference>
<name>A0A4Y3K5A4_CELUD</name>
<organism evidence="1 2">
    <name type="scientific">Cellulomonas uda</name>
    <dbReference type="NCBI Taxonomy" id="1714"/>
    <lineage>
        <taxon>Bacteria</taxon>
        <taxon>Bacillati</taxon>
        <taxon>Actinomycetota</taxon>
        <taxon>Actinomycetes</taxon>
        <taxon>Micrococcales</taxon>
        <taxon>Cellulomonadaceae</taxon>
        <taxon>Cellulomonas</taxon>
    </lineage>
</organism>
<dbReference type="AlphaFoldDB" id="A0A4Y3K5A4"/>